<dbReference type="RefSeq" id="WP_185430530.1">
    <property type="nucleotide sequence ID" value="NZ_JAARRW010000010.1"/>
</dbReference>
<sequence>MKMEKLTPQQVKETLAQNVTAKIKELTRGIEVDYTLDYEVGDIITVESAESWSNDGLFTVENIKEYPYSFIINNEAPCHVLDYSDEEICHMLGATDCEHEKEVIIAKGTKFRVTDVSTDDDFAEMGFYKVELEYIEED</sequence>
<accession>A0A7X0XM77</accession>
<gene>
    <name evidence="1" type="ORF">HB902_16290</name>
</gene>
<name>A0A7X0XM77_9LIST</name>
<dbReference type="AlphaFoldDB" id="A0A7X0XM77"/>
<dbReference type="EMBL" id="JAARRW010000010">
    <property type="protein sequence ID" value="MBC1563634.1"/>
    <property type="molecule type" value="Genomic_DNA"/>
</dbReference>
<reference evidence="1 2" key="1">
    <citation type="submission" date="2020-03" db="EMBL/GenBank/DDBJ databases">
        <title>Soil Listeria distribution.</title>
        <authorList>
            <person name="Liao J."/>
            <person name="Wiedmann M."/>
        </authorList>
    </citation>
    <scope>NUCLEOTIDE SEQUENCE [LARGE SCALE GENOMIC DNA]</scope>
    <source>
        <strain evidence="1 2">FSL L7-1387</strain>
    </source>
</reference>
<dbReference type="Gene3D" id="3.90.176.10">
    <property type="entry name" value="Toxin ADP-ribosyltransferase, Chain A, domain 1"/>
    <property type="match status" value="1"/>
</dbReference>
<protein>
    <submittedName>
        <fullName evidence="1">Uncharacterized protein</fullName>
    </submittedName>
</protein>
<organism evidence="1 2">
    <name type="scientific">Listeria booriae</name>
    <dbReference type="NCBI Taxonomy" id="1552123"/>
    <lineage>
        <taxon>Bacteria</taxon>
        <taxon>Bacillati</taxon>
        <taxon>Bacillota</taxon>
        <taxon>Bacilli</taxon>
        <taxon>Bacillales</taxon>
        <taxon>Listeriaceae</taxon>
        <taxon>Listeria</taxon>
    </lineage>
</organism>
<dbReference type="Proteomes" id="UP000541955">
    <property type="component" value="Unassembled WGS sequence"/>
</dbReference>
<proteinExistence type="predicted"/>
<comment type="caution">
    <text evidence="1">The sequence shown here is derived from an EMBL/GenBank/DDBJ whole genome shotgun (WGS) entry which is preliminary data.</text>
</comment>
<evidence type="ECO:0000313" key="1">
    <source>
        <dbReference type="EMBL" id="MBC1563634.1"/>
    </source>
</evidence>
<evidence type="ECO:0000313" key="2">
    <source>
        <dbReference type="Proteomes" id="UP000541955"/>
    </source>
</evidence>